<protein>
    <submittedName>
        <fullName evidence="7">Uncharacterized protein</fullName>
    </submittedName>
</protein>
<dbReference type="Proteomes" id="UP000697107">
    <property type="component" value="Unassembled WGS sequence"/>
</dbReference>
<evidence type="ECO:0000313" key="2">
    <source>
        <dbReference type="EMBL" id="KAG2900860.1"/>
    </source>
</evidence>
<accession>A0A329SZE7</accession>
<evidence type="ECO:0000313" key="7">
    <source>
        <dbReference type="EMBL" id="RAW41969.1"/>
    </source>
</evidence>
<keyword evidence="8" id="KW-1185">Reference proteome</keyword>
<dbReference type="EMBL" id="RCMK01000677">
    <property type="protein sequence ID" value="KAG2916674.1"/>
    <property type="molecule type" value="Genomic_DNA"/>
</dbReference>
<proteinExistence type="predicted"/>
<sequence length="218" mass="24271">MEKTNEQLRAEVATLGKRHQIIAKKILGKNSMWVVVAQYFRLFRHGLALGSNLALGFNQQLDFIQASMTHDVVTSAGFGPESMVRSWRFLQWFDDVEVELEGLRDGGDEILTAVTKTTVTITTQTLRNLFPHLCGSEKGSRSAIVADKLVGQRVVMHGSTGFTWDEASGRVSSVQAQSDMLTPVLHMLGSLDGVTHMFKSALMHLNFQVRLAFVYPME</sequence>
<dbReference type="Proteomes" id="UP000736787">
    <property type="component" value="Unassembled WGS sequence"/>
</dbReference>
<reference evidence="1" key="2">
    <citation type="submission" date="2018-10" db="EMBL/GenBank/DDBJ databases">
        <title>Effector identification in a new, highly contiguous assembly of the strawberry crown rot pathogen Phytophthora cactorum.</title>
        <authorList>
            <person name="Armitage A.D."/>
            <person name="Nellist C.F."/>
            <person name="Bates H."/>
            <person name="Vickerstaff R.J."/>
            <person name="Harrison R.J."/>
        </authorList>
    </citation>
    <scope>NUCLEOTIDE SEQUENCE</scope>
    <source>
        <strain evidence="1">15-7</strain>
        <strain evidence="2">4032</strain>
        <strain evidence="3">4040</strain>
        <strain evidence="4">P415</strain>
        <strain evidence="5">P421</strain>
    </source>
</reference>
<dbReference type="EMBL" id="JAENGZ010001091">
    <property type="protein sequence ID" value="KAG6950770.1"/>
    <property type="molecule type" value="Genomic_DNA"/>
</dbReference>
<dbReference type="EMBL" id="RCML01000287">
    <property type="protein sequence ID" value="KAG2982144.1"/>
    <property type="molecule type" value="Genomic_DNA"/>
</dbReference>
<evidence type="ECO:0000313" key="5">
    <source>
        <dbReference type="EMBL" id="KAG3211399.1"/>
    </source>
</evidence>
<reference evidence="6" key="3">
    <citation type="submission" date="2021-01" db="EMBL/GenBank/DDBJ databases">
        <title>Phytophthora aleatoria, a newly-described species from Pinus radiata is distinct from Phytophthora cactorum isolates based on comparative genomics.</title>
        <authorList>
            <person name="Mcdougal R."/>
            <person name="Panda P."/>
            <person name="Williams N."/>
            <person name="Studholme D.J."/>
        </authorList>
    </citation>
    <scope>NUCLEOTIDE SEQUENCE</scope>
    <source>
        <strain evidence="6">NZFS 3830</strain>
    </source>
</reference>
<dbReference type="VEuPathDB" id="FungiDB:PC110_g1818"/>
<name>A0A329SZE7_9STRA</name>
<dbReference type="Proteomes" id="UP000251314">
    <property type="component" value="Unassembled WGS sequence"/>
</dbReference>
<dbReference type="EMBL" id="RCMI01000682">
    <property type="protein sequence ID" value="KAG2900860.1"/>
    <property type="molecule type" value="Genomic_DNA"/>
</dbReference>
<evidence type="ECO:0000313" key="8">
    <source>
        <dbReference type="Proteomes" id="UP000251314"/>
    </source>
</evidence>
<dbReference type="EMBL" id="RCMG01000639">
    <property type="protein sequence ID" value="KAG2851008.1"/>
    <property type="molecule type" value="Genomic_DNA"/>
</dbReference>
<dbReference type="AlphaFoldDB" id="A0A329SZE7"/>
<dbReference type="Proteomes" id="UP000774804">
    <property type="component" value="Unassembled WGS sequence"/>
</dbReference>
<organism evidence="7 8">
    <name type="scientific">Phytophthora cactorum</name>
    <dbReference type="NCBI Taxonomy" id="29920"/>
    <lineage>
        <taxon>Eukaryota</taxon>
        <taxon>Sar</taxon>
        <taxon>Stramenopiles</taxon>
        <taxon>Oomycota</taxon>
        <taxon>Peronosporomycetes</taxon>
        <taxon>Peronosporales</taxon>
        <taxon>Peronosporaceae</taxon>
        <taxon>Phytophthora</taxon>
    </lineage>
</organism>
<evidence type="ECO:0000313" key="4">
    <source>
        <dbReference type="EMBL" id="KAG2982144.1"/>
    </source>
</evidence>
<evidence type="ECO:0000313" key="3">
    <source>
        <dbReference type="EMBL" id="KAG2916674.1"/>
    </source>
</evidence>
<evidence type="ECO:0000313" key="1">
    <source>
        <dbReference type="EMBL" id="KAG2851008.1"/>
    </source>
</evidence>
<dbReference type="EMBL" id="MJFZ01000022">
    <property type="protein sequence ID" value="RAW41969.1"/>
    <property type="molecule type" value="Genomic_DNA"/>
</dbReference>
<dbReference type="Proteomes" id="UP000688947">
    <property type="component" value="Unassembled WGS sequence"/>
</dbReference>
<dbReference type="EMBL" id="RCMV01000960">
    <property type="protein sequence ID" value="KAG3211399.1"/>
    <property type="molecule type" value="Genomic_DNA"/>
</dbReference>
<dbReference type="OrthoDB" id="99302at2759"/>
<dbReference type="Proteomes" id="UP000735874">
    <property type="component" value="Unassembled WGS sequence"/>
</dbReference>
<evidence type="ECO:0000313" key="6">
    <source>
        <dbReference type="EMBL" id="KAG6950770.1"/>
    </source>
</evidence>
<reference evidence="7 8" key="1">
    <citation type="submission" date="2018-01" db="EMBL/GenBank/DDBJ databases">
        <title>Draft genome of the strawberry crown rot pathogen Phytophthora cactorum.</title>
        <authorList>
            <person name="Armitage A.D."/>
            <person name="Lysoe E."/>
            <person name="Nellist C.F."/>
            <person name="Harrison R.J."/>
            <person name="Brurberg M.B."/>
        </authorList>
    </citation>
    <scope>NUCLEOTIDE SEQUENCE [LARGE SCALE GENOMIC DNA]</scope>
    <source>
        <strain evidence="7 8">10300</strain>
    </source>
</reference>
<gene>
    <name evidence="6" type="ORF">JG687_00014049</name>
    <name evidence="7" type="ORF">PC110_g1818</name>
    <name evidence="1" type="ORF">PC113_g16288</name>
    <name evidence="2" type="ORF">PC115_g16057</name>
    <name evidence="3" type="ORF">PC117_g17686</name>
    <name evidence="4" type="ORF">PC118_g10135</name>
    <name evidence="5" type="ORF">PC129_g17624</name>
</gene>
<dbReference type="Proteomes" id="UP000760860">
    <property type="component" value="Unassembled WGS sequence"/>
</dbReference>
<comment type="caution">
    <text evidence="7">The sequence shown here is derived from an EMBL/GenBank/DDBJ whole genome shotgun (WGS) entry which is preliminary data.</text>
</comment>